<feature type="compositionally biased region" description="Polar residues" evidence="1">
    <location>
        <begin position="73"/>
        <end position="82"/>
    </location>
</feature>
<proteinExistence type="predicted"/>
<organism evidence="2 3">
    <name type="scientific">Magallana gigas</name>
    <name type="common">Pacific oyster</name>
    <name type="synonym">Crassostrea gigas</name>
    <dbReference type="NCBI Taxonomy" id="29159"/>
    <lineage>
        <taxon>Eukaryota</taxon>
        <taxon>Metazoa</taxon>
        <taxon>Spiralia</taxon>
        <taxon>Lophotrochozoa</taxon>
        <taxon>Mollusca</taxon>
        <taxon>Bivalvia</taxon>
        <taxon>Autobranchia</taxon>
        <taxon>Pteriomorphia</taxon>
        <taxon>Ostreida</taxon>
        <taxon>Ostreoidea</taxon>
        <taxon>Ostreidae</taxon>
        <taxon>Magallana</taxon>
    </lineage>
</organism>
<feature type="region of interest" description="Disordered" evidence="1">
    <location>
        <begin position="61"/>
        <end position="143"/>
    </location>
</feature>
<sequence>MPVLFRGRQLFYKMVQSMWYPPITKQPNLTFELPSCLCLERESRKVECIEDGTEMSLQHFKVHSRGHHHRARQQPSNHGNSDTDIDFSRREKRSQIVHVTQVQGDRKHSSVCVSYLSDYDDGDESDDESDDDDDESDYFGSSE</sequence>
<evidence type="ECO:0000313" key="2">
    <source>
        <dbReference type="EnsemblMetazoa" id="G21288.2:cds"/>
    </source>
</evidence>
<keyword evidence="3" id="KW-1185">Reference proteome</keyword>
<dbReference type="Proteomes" id="UP000005408">
    <property type="component" value="Unassembled WGS sequence"/>
</dbReference>
<dbReference type="EnsemblMetazoa" id="G21288.2">
    <property type="protein sequence ID" value="G21288.2:cds"/>
    <property type="gene ID" value="G21288"/>
</dbReference>
<reference evidence="2" key="1">
    <citation type="submission" date="2022-08" db="UniProtKB">
        <authorList>
            <consortium name="EnsemblMetazoa"/>
        </authorList>
    </citation>
    <scope>IDENTIFICATION</scope>
    <source>
        <strain evidence="2">05x7-T-G4-1.051#20</strain>
    </source>
</reference>
<evidence type="ECO:0000256" key="1">
    <source>
        <dbReference type="SAM" id="MobiDB-lite"/>
    </source>
</evidence>
<feature type="compositionally biased region" description="Basic residues" evidence="1">
    <location>
        <begin position="61"/>
        <end position="72"/>
    </location>
</feature>
<feature type="compositionally biased region" description="Acidic residues" evidence="1">
    <location>
        <begin position="118"/>
        <end position="137"/>
    </location>
</feature>
<accession>A0A8W8K217</accession>
<dbReference type="AlphaFoldDB" id="A0A8W8K217"/>
<protein>
    <submittedName>
        <fullName evidence="2">Uncharacterized protein</fullName>
    </submittedName>
</protein>
<evidence type="ECO:0000313" key="3">
    <source>
        <dbReference type="Proteomes" id="UP000005408"/>
    </source>
</evidence>
<name>A0A8W8K217_MAGGI</name>